<accession>A0A8H3FNM8</accession>
<keyword evidence="3" id="KW-1185">Reference proteome</keyword>
<evidence type="ECO:0000256" key="1">
    <source>
        <dbReference type="SAM" id="MobiDB-lite"/>
    </source>
</evidence>
<reference evidence="2" key="1">
    <citation type="submission" date="2021-03" db="EMBL/GenBank/DDBJ databases">
        <authorList>
            <person name="Tagirdzhanova G."/>
        </authorList>
    </citation>
    <scope>NUCLEOTIDE SEQUENCE</scope>
</reference>
<feature type="region of interest" description="Disordered" evidence="1">
    <location>
        <begin position="1"/>
        <end position="95"/>
    </location>
</feature>
<protein>
    <submittedName>
        <fullName evidence="2">Uncharacterized protein</fullName>
    </submittedName>
</protein>
<evidence type="ECO:0000313" key="2">
    <source>
        <dbReference type="EMBL" id="CAF9927948.1"/>
    </source>
</evidence>
<evidence type="ECO:0000313" key="3">
    <source>
        <dbReference type="Proteomes" id="UP000664203"/>
    </source>
</evidence>
<gene>
    <name evidence="2" type="ORF">ALECFALPRED_003915</name>
</gene>
<dbReference type="Proteomes" id="UP000664203">
    <property type="component" value="Unassembled WGS sequence"/>
</dbReference>
<dbReference type="EMBL" id="CAJPDR010000242">
    <property type="protein sequence ID" value="CAF9927948.1"/>
    <property type="molecule type" value="Genomic_DNA"/>
</dbReference>
<name>A0A8H3FNM8_9LECA</name>
<sequence length="141" mass="15965">MTGRRNRGPPLGVLVRVGFRSGARGGAQREQSAKKDKQANPSTFRTNSKGKGNPDRKVDASENRYLYEDMGVDTGHDPESEWNLDDAPDEVIDDSDTSGMRLQARHWFQWCSYHVDQKIFSVDPSQHLRPYSRIVESTKIA</sequence>
<feature type="compositionally biased region" description="Basic and acidic residues" evidence="1">
    <location>
        <begin position="52"/>
        <end position="67"/>
    </location>
</feature>
<comment type="caution">
    <text evidence="2">The sequence shown here is derived from an EMBL/GenBank/DDBJ whole genome shotgun (WGS) entry which is preliminary data.</text>
</comment>
<dbReference type="AlphaFoldDB" id="A0A8H3FNM8"/>
<feature type="compositionally biased region" description="Polar residues" evidence="1">
    <location>
        <begin position="39"/>
        <end position="50"/>
    </location>
</feature>
<feature type="compositionally biased region" description="Acidic residues" evidence="1">
    <location>
        <begin position="80"/>
        <end position="95"/>
    </location>
</feature>
<organism evidence="2 3">
    <name type="scientific">Alectoria fallacina</name>
    <dbReference type="NCBI Taxonomy" id="1903189"/>
    <lineage>
        <taxon>Eukaryota</taxon>
        <taxon>Fungi</taxon>
        <taxon>Dikarya</taxon>
        <taxon>Ascomycota</taxon>
        <taxon>Pezizomycotina</taxon>
        <taxon>Lecanoromycetes</taxon>
        <taxon>OSLEUM clade</taxon>
        <taxon>Lecanoromycetidae</taxon>
        <taxon>Lecanorales</taxon>
        <taxon>Lecanorineae</taxon>
        <taxon>Parmeliaceae</taxon>
        <taxon>Alectoria</taxon>
    </lineage>
</organism>
<proteinExistence type="predicted"/>